<evidence type="ECO:0000313" key="2">
    <source>
        <dbReference type="Proteomes" id="UP001652542"/>
    </source>
</evidence>
<dbReference type="RefSeq" id="WP_263735718.1">
    <property type="nucleotide sequence ID" value="NZ_JAOWKY010000004.1"/>
</dbReference>
<dbReference type="Proteomes" id="UP001652542">
    <property type="component" value="Unassembled WGS sequence"/>
</dbReference>
<accession>A0ABT2ZFZ0</accession>
<reference evidence="1 2" key="1">
    <citation type="submission" date="2022-10" db="EMBL/GenBank/DDBJ databases">
        <title>Defluviimonas sp. nov., isolated from ocean surface water.</title>
        <authorList>
            <person name="He W."/>
            <person name="Wang L."/>
            <person name="Zhang D.-F."/>
        </authorList>
    </citation>
    <scope>NUCLEOTIDE SEQUENCE [LARGE SCALE GENOMIC DNA]</scope>
    <source>
        <strain evidence="1 2">WL0002</strain>
    </source>
</reference>
<protein>
    <submittedName>
        <fullName evidence="1">Uncharacterized protein</fullName>
    </submittedName>
</protein>
<proteinExistence type="predicted"/>
<gene>
    <name evidence="1" type="ORF">OEW28_15570</name>
</gene>
<name>A0ABT2ZFZ0_9RHOB</name>
<keyword evidence="2" id="KW-1185">Reference proteome</keyword>
<organism evidence="1 2">
    <name type="scientific">Albidovulum marisflavi</name>
    <dbReference type="NCBI Taxonomy" id="2984159"/>
    <lineage>
        <taxon>Bacteria</taxon>
        <taxon>Pseudomonadati</taxon>
        <taxon>Pseudomonadota</taxon>
        <taxon>Alphaproteobacteria</taxon>
        <taxon>Rhodobacterales</taxon>
        <taxon>Paracoccaceae</taxon>
        <taxon>Albidovulum</taxon>
    </lineage>
</organism>
<evidence type="ECO:0000313" key="1">
    <source>
        <dbReference type="EMBL" id="MCV2870050.1"/>
    </source>
</evidence>
<comment type="caution">
    <text evidence="1">The sequence shown here is derived from an EMBL/GenBank/DDBJ whole genome shotgun (WGS) entry which is preliminary data.</text>
</comment>
<dbReference type="EMBL" id="JAOWKY010000004">
    <property type="protein sequence ID" value="MCV2870050.1"/>
    <property type="molecule type" value="Genomic_DNA"/>
</dbReference>
<sequence>MSLRKQKTIITITRPSAIFGFLILPAPVAVPMRCGCYGLDLAARFGGGKGNCGKIMSFRPVAIENFGNNPEAASAEHRAKYGLICRNYPYLNDKLLQEARWSRR</sequence>